<evidence type="ECO:0000256" key="6">
    <source>
        <dbReference type="SAM" id="MobiDB-lite"/>
    </source>
</evidence>
<feature type="region of interest" description="Disordered" evidence="6">
    <location>
        <begin position="1"/>
        <end position="22"/>
    </location>
</feature>
<keyword evidence="2" id="KW-1003">Cell membrane</keyword>
<keyword evidence="4 7" id="KW-1133">Transmembrane helix</keyword>
<keyword evidence="5 7" id="KW-0472">Membrane</keyword>
<dbReference type="RefSeq" id="WP_358355649.1">
    <property type="nucleotide sequence ID" value="NZ_JBEZFP010000048.1"/>
</dbReference>
<evidence type="ECO:0000256" key="5">
    <source>
        <dbReference type="ARBA" id="ARBA00023136"/>
    </source>
</evidence>
<evidence type="ECO:0000313" key="9">
    <source>
        <dbReference type="EMBL" id="MEU8135702.1"/>
    </source>
</evidence>
<evidence type="ECO:0000256" key="3">
    <source>
        <dbReference type="ARBA" id="ARBA00022692"/>
    </source>
</evidence>
<dbReference type="InterPro" id="IPR051791">
    <property type="entry name" value="Pra-immunoreactive"/>
</dbReference>
<accession>A0ABV3DJU1</accession>
<protein>
    <submittedName>
        <fullName evidence="9">RDD family protein</fullName>
    </submittedName>
</protein>
<evidence type="ECO:0000256" key="1">
    <source>
        <dbReference type="ARBA" id="ARBA00004651"/>
    </source>
</evidence>
<feature type="domain" description="RDD" evidence="8">
    <location>
        <begin position="35"/>
        <end position="156"/>
    </location>
</feature>
<feature type="transmembrane region" description="Helical" evidence="7">
    <location>
        <begin position="38"/>
        <end position="57"/>
    </location>
</feature>
<dbReference type="EMBL" id="JBEZFP010000048">
    <property type="protein sequence ID" value="MEU8135702.1"/>
    <property type="molecule type" value="Genomic_DNA"/>
</dbReference>
<organism evidence="9 10">
    <name type="scientific">Streptodolium elevatio</name>
    <dbReference type="NCBI Taxonomy" id="3157996"/>
    <lineage>
        <taxon>Bacteria</taxon>
        <taxon>Bacillati</taxon>
        <taxon>Actinomycetota</taxon>
        <taxon>Actinomycetes</taxon>
        <taxon>Kitasatosporales</taxon>
        <taxon>Streptomycetaceae</taxon>
        <taxon>Streptodolium</taxon>
    </lineage>
</organism>
<comment type="caution">
    <text evidence="9">The sequence shown here is derived from an EMBL/GenBank/DDBJ whole genome shotgun (WGS) entry which is preliminary data.</text>
</comment>
<name>A0ABV3DJU1_9ACTN</name>
<feature type="compositionally biased region" description="Pro residues" evidence="6">
    <location>
        <begin position="1"/>
        <end position="12"/>
    </location>
</feature>
<proteinExistence type="predicted"/>
<evidence type="ECO:0000259" key="8">
    <source>
        <dbReference type="Pfam" id="PF06271"/>
    </source>
</evidence>
<dbReference type="Pfam" id="PF06271">
    <property type="entry name" value="RDD"/>
    <property type="match status" value="1"/>
</dbReference>
<keyword evidence="10" id="KW-1185">Reference proteome</keyword>
<keyword evidence="3 7" id="KW-0812">Transmembrane</keyword>
<evidence type="ECO:0000256" key="7">
    <source>
        <dbReference type="SAM" id="Phobius"/>
    </source>
</evidence>
<gene>
    <name evidence="9" type="ORF">AB0C36_19555</name>
</gene>
<feature type="transmembrane region" description="Helical" evidence="7">
    <location>
        <begin position="124"/>
        <end position="143"/>
    </location>
</feature>
<evidence type="ECO:0000313" key="10">
    <source>
        <dbReference type="Proteomes" id="UP001551482"/>
    </source>
</evidence>
<evidence type="ECO:0000256" key="2">
    <source>
        <dbReference type="ARBA" id="ARBA00022475"/>
    </source>
</evidence>
<feature type="transmembrane region" description="Helical" evidence="7">
    <location>
        <begin position="69"/>
        <end position="88"/>
    </location>
</feature>
<dbReference type="InterPro" id="IPR010432">
    <property type="entry name" value="RDD"/>
</dbReference>
<comment type="subcellular location">
    <subcellularLocation>
        <location evidence="1">Cell membrane</location>
        <topology evidence="1">Multi-pass membrane protein</topology>
    </subcellularLocation>
</comment>
<dbReference type="PANTHER" id="PTHR36115:SF6">
    <property type="entry name" value="PROLINE-RICH ANTIGEN HOMOLOG"/>
    <property type="match status" value="1"/>
</dbReference>
<sequence>MSFSPPPGPAPQSHPGYGQAGAPGYGPPADIANWYAPWGTRVSATFIDGLISLLFTLPFEIASRTTDQAALGVLGTLVGFGWFIYQMYLQGTTGATIGKKQMGIRVVRESDGQVTGFGMAVVRGLAHILDALTLFLGFLWPLWDTKKQTFADKVCGTLVIKSR</sequence>
<dbReference type="Proteomes" id="UP001551482">
    <property type="component" value="Unassembled WGS sequence"/>
</dbReference>
<reference evidence="9 10" key="1">
    <citation type="submission" date="2024-06" db="EMBL/GenBank/DDBJ databases">
        <title>The Natural Products Discovery Center: Release of the First 8490 Sequenced Strains for Exploring Actinobacteria Biosynthetic Diversity.</title>
        <authorList>
            <person name="Kalkreuter E."/>
            <person name="Kautsar S.A."/>
            <person name="Yang D."/>
            <person name="Bader C.D."/>
            <person name="Teijaro C.N."/>
            <person name="Fluegel L."/>
            <person name="Davis C.M."/>
            <person name="Simpson J.R."/>
            <person name="Lauterbach L."/>
            <person name="Steele A.D."/>
            <person name="Gui C."/>
            <person name="Meng S."/>
            <person name="Li G."/>
            <person name="Viehrig K."/>
            <person name="Ye F."/>
            <person name="Su P."/>
            <person name="Kiefer A.F."/>
            <person name="Nichols A."/>
            <person name="Cepeda A.J."/>
            <person name="Yan W."/>
            <person name="Fan B."/>
            <person name="Jiang Y."/>
            <person name="Adhikari A."/>
            <person name="Zheng C.-J."/>
            <person name="Schuster L."/>
            <person name="Cowan T.M."/>
            <person name="Smanski M.J."/>
            <person name="Chevrette M.G."/>
            <person name="De Carvalho L.P.S."/>
            <person name="Shen B."/>
        </authorList>
    </citation>
    <scope>NUCLEOTIDE SEQUENCE [LARGE SCALE GENOMIC DNA]</scope>
    <source>
        <strain evidence="9 10">NPDC048946</strain>
    </source>
</reference>
<evidence type="ECO:0000256" key="4">
    <source>
        <dbReference type="ARBA" id="ARBA00022989"/>
    </source>
</evidence>
<dbReference type="PANTHER" id="PTHR36115">
    <property type="entry name" value="PROLINE-RICH ANTIGEN HOMOLOG-RELATED"/>
    <property type="match status" value="1"/>
</dbReference>